<dbReference type="Pfam" id="PF05712">
    <property type="entry name" value="MRG"/>
    <property type="match status" value="1"/>
</dbReference>
<evidence type="ECO:0000256" key="6">
    <source>
        <dbReference type="ARBA" id="ARBA00023163"/>
    </source>
</evidence>
<dbReference type="InterPro" id="IPR016197">
    <property type="entry name" value="Chromo-like_dom_sf"/>
</dbReference>
<dbReference type="PANTHER" id="PTHR10880">
    <property type="entry name" value="MORTALITY FACTOR 4-LIKE PROTEIN"/>
    <property type="match status" value="1"/>
</dbReference>
<evidence type="ECO:0000256" key="5">
    <source>
        <dbReference type="ARBA" id="ARBA00023015"/>
    </source>
</evidence>
<dbReference type="SMART" id="SM00298">
    <property type="entry name" value="CHROMO"/>
    <property type="match status" value="1"/>
</dbReference>
<dbReference type="PANTHER" id="PTHR10880:SF15">
    <property type="entry name" value="MSL COMPLEX SUBUNIT 3"/>
    <property type="match status" value="1"/>
</dbReference>
<name>A0ABR3AA55_9AGAR</name>
<dbReference type="Gene3D" id="2.30.30.140">
    <property type="match status" value="1"/>
</dbReference>
<evidence type="ECO:0000256" key="8">
    <source>
        <dbReference type="SAM" id="MobiDB-lite"/>
    </source>
</evidence>
<keyword evidence="11" id="KW-1185">Reference proteome</keyword>
<dbReference type="InterPro" id="IPR053820">
    <property type="entry name" value="MSL3_chromo-like"/>
</dbReference>
<comment type="subcellular location">
    <subcellularLocation>
        <location evidence="1">Nucleus</location>
    </subcellularLocation>
</comment>
<organism evidence="10 11">
    <name type="scientific">Marasmius tenuissimus</name>
    <dbReference type="NCBI Taxonomy" id="585030"/>
    <lineage>
        <taxon>Eukaryota</taxon>
        <taxon>Fungi</taxon>
        <taxon>Dikarya</taxon>
        <taxon>Basidiomycota</taxon>
        <taxon>Agaricomycotina</taxon>
        <taxon>Agaricomycetes</taxon>
        <taxon>Agaricomycetidae</taxon>
        <taxon>Agaricales</taxon>
        <taxon>Marasmiineae</taxon>
        <taxon>Marasmiaceae</taxon>
        <taxon>Marasmius</taxon>
    </lineage>
</organism>
<gene>
    <name evidence="10" type="primary">EAF3</name>
    <name evidence="10" type="ORF">AAF712_002053</name>
</gene>
<dbReference type="PIRSF" id="PIRSF038133">
    <property type="entry name" value="HAT_Nua4_EAF3/MRG15"/>
    <property type="match status" value="1"/>
</dbReference>
<dbReference type="InterPro" id="IPR026541">
    <property type="entry name" value="MRG_dom"/>
</dbReference>
<dbReference type="InterPro" id="IPR008676">
    <property type="entry name" value="MRG"/>
</dbReference>
<keyword evidence="5" id="KW-0805">Transcription regulation</keyword>
<dbReference type="Pfam" id="PF22732">
    <property type="entry name" value="MSL3_chromo-like"/>
    <property type="match status" value="1"/>
</dbReference>
<dbReference type="InterPro" id="IPR038217">
    <property type="entry name" value="MRG_C_sf"/>
</dbReference>
<evidence type="ECO:0000256" key="3">
    <source>
        <dbReference type="ARBA" id="ARBA00018505"/>
    </source>
</evidence>
<reference evidence="10 11" key="1">
    <citation type="submission" date="2024-05" db="EMBL/GenBank/DDBJ databases">
        <title>A draft genome resource for the thread blight pathogen Marasmius tenuissimus strain MS-2.</title>
        <authorList>
            <person name="Yulfo-Soto G.E."/>
            <person name="Baruah I.K."/>
            <person name="Amoako-Attah I."/>
            <person name="Bukari Y."/>
            <person name="Meinhardt L.W."/>
            <person name="Bailey B.A."/>
            <person name="Cohen S.P."/>
        </authorList>
    </citation>
    <scope>NUCLEOTIDE SEQUENCE [LARGE SCALE GENOMIC DNA]</scope>
    <source>
        <strain evidence="10 11">MS-2</strain>
    </source>
</reference>
<protein>
    <recommendedName>
        <fullName evidence="3">Chromatin modification-related protein EAF3</fullName>
    </recommendedName>
</protein>
<dbReference type="SUPFAM" id="SSF54160">
    <property type="entry name" value="Chromo domain-like"/>
    <property type="match status" value="1"/>
</dbReference>
<keyword evidence="4" id="KW-0156">Chromatin regulator</keyword>
<dbReference type="Proteomes" id="UP001437256">
    <property type="component" value="Unassembled WGS sequence"/>
</dbReference>
<dbReference type="InterPro" id="IPR000953">
    <property type="entry name" value="Chromo/chromo_shadow_dom"/>
</dbReference>
<feature type="region of interest" description="Disordered" evidence="8">
    <location>
        <begin position="102"/>
        <end position="145"/>
    </location>
</feature>
<comment type="similarity">
    <text evidence="2">Belongs to the MRG family.</text>
</comment>
<feature type="domain" description="Chromo" evidence="9">
    <location>
        <begin position="26"/>
        <end position="89"/>
    </location>
</feature>
<dbReference type="PROSITE" id="PS51640">
    <property type="entry name" value="MRG"/>
    <property type="match status" value="1"/>
</dbReference>
<feature type="compositionally biased region" description="Basic and acidic residues" evidence="8">
    <location>
        <begin position="125"/>
        <end position="145"/>
    </location>
</feature>
<evidence type="ECO:0000256" key="1">
    <source>
        <dbReference type="ARBA" id="ARBA00004123"/>
    </source>
</evidence>
<keyword evidence="6" id="KW-0804">Transcription</keyword>
<keyword evidence="7" id="KW-0539">Nucleus</keyword>
<evidence type="ECO:0000256" key="7">
    <source>
        <dbReference type="ARBA" id="ARBA00023242"/>
    </source>
</evidence>
<dbReference type="EMBL" id="JBBXMP010000005">
    <property type="protein sequence ID" value="KAL0070832.1"/>
    <property type="molecule type" value="Genomic_DNA"/>
</dbReference>
<evidence type="ECO:0000256" key="4">
    <source>
        <dbReference type="ARBA" id="ARBA00022853"/>
    </source>
</evidence>
<dbReference type="Gene3D" id="1.10.274.30">
    <property type="entry name" value="MRG domain"/>
    <property type="match status" value="1"/>
</dbReference>
<evidence type="ECO:0000313" key="11">
    <source>
        <dbReference type="Proteomes" id="UP001437256"/>
    </source>
</evidence>
<comment type="caution">
    <text evidence="10">The sequence shown here is derived from an EMBL/GenBank/DDBJ whole genome shotgun (WGS) entry which is preliminary data.</text>
</comment>
<evidence type="ECO:0000256" key="2">
    <source>
        <dbReference type="ARBA" id="ARBA00009093"/>
    </source>
</evidence>
<evidence type="ECO:0000259" key="9">
    <source>
        <dbReference type="SMART" id="SM00298"/>
    </source>
</evidence>
<accession>A0ABR3AA55</accession>
<proteinExistence type="inferred from homology"/>
<sequence length="326" mass="36903">MSSEASSSQPTFNTNERCLCFHGPLIYEAKILKQKKFDGEKDAGPGGIVGQHYFVHYKGWKQTWDEWVPPDRLLKFDEANIAKQKSLQQQALAANAATAAKSQKSGAAGGRERDNVASVGTRAGTRKDASRGTKRAREDDENTRRNEMKLTVPETLKVMLVDDWEAVTKNNQLVTLPRSPTVEELLKQFEEHVKATKPPNLRDPELLANTVVAGLQIYFDRSCGMSLLYRFERPQYASVRKQYITGPTVIVGEEKEMCEVYGAEHLLRMLVSLPQMIANSSMDPESVGIIRDYVNELFKYMEAEKDRIFQREYETASVPYQNIARS</sequence>
<evidence type="ECO:0000313" key="10">
    <source>
        <dbReference type="EMBL" id="KAL0070832.1"/>
    </source>
</evidence>